<dbReference type="GO" id="GO:0034450">
    <property type="term" value="F:ubiquitin-ubiquitin ligase activity"/>
    <property type="evidence" value="ECO:0007669"/>
    <property type="project" value="TreeGrafter"/>
</dbReference>
<dbReference type="InterPro" id="IPR045696">
    <property type="entry name" value="Ubox5_N"/>
</dbReference>
<feature type="compositionally biased region" description="Polar residues" evidence="4">
    <location>
        <begin position="350"/>
        <end position="371"/>
    </location>
</feature>
<proteinExistence type="predicted"/>
<dbReference type="PANTHER" id="PTHR13492:SF2">
    <property type="entry name" value="RING FINGER PROTEIN 37"/>
    <property type="match status" value="1"/>
</dbReference>
<evidence type="ECO:0000256" key="1">
    <source>
        <dbReference type="ARBA" id="ARBA00022723"/>
    </source>
</evidence>
<dbReference type="Gene3D" id="3.30.40.10">
    <property type="entry name" value="Zinc/RING finger domain, C3HC4 (zinc finger)"/>
    <property type="match status" value="1"/>
</dbReference>
<sequence length="568" mass="63085">MLINFCDSRLFPKISCDKVSVDGYEVGNLISHNFSQKQKGFLGESFIKPPVTITLSFSCNIEISRVLINPCVGAQKSTGLELYSRSNQVRLGPLWENVPQKQSKEKNDYELIVSAVYSPIGKVQLSEENSVCFENRLFRPQTVDNTDQHMRSLNECYVELNGRNPRALNFVSDLNIRITRTASGRSVAIKSIEVWGQPSRAVPQLVKEKINQLLIRDSYIQQQQSHEKESQPLQKKENSTTNQSHGEAVRASEKVHLENGFEVPEDFIDAVTCEIMSLPMLLPCGKNVDQGTLERHNSTEASWGRIPSDPFTGVAYNDKSKPLPNVPLKVRIDKFLLENSDKFSHIPKTLGSNSAGSSSDYTETKVRTSSLVDAEGHSKSNENLSGEKSPELNMNRKAHFAYMKKRKISPSSELDGGPCSKYQIKNNPNTFSETFMIHKSKLCNNNTGMKITEEKKLRIDPVSSLKSKTHEEKLKESIDSACSDILSQLPSFVKTNSSVSHVTPVGCSGPLDPGCCICGGPGGSLYSAPCGHLFCRTCVMKKTPGQASGVYDKSCQRTWTSNQIHKVH</sequence>
<reference evidence="7" key="1">
    <citation type="submission" date="2025-08" db="UniProtKB">
        <authorList>
            <consortium name="RefSeq"/>
        </authorList>
    </citation>
    <scope>IDENTIFICATION</scope>
    <source>
        <tissue evidence="7">Whole sample</tissue>
    </source>
</reference>
<organism evidence="6 7">
    <name type="scientific">Crassostrea virginica</name>
    <name type="common">Eastern oyster</name>
    <dbReference type="NCBI Taxonomy" id="6565"/>
    <lineage>
        <taxon>Eukaryota</taxon>
        <taxon>Metazoa</taxon>
        <taxon>Spiralia</taxon>
        <taxon>Lophotrochozoa</taxon>
        <taxon>Mollusca</taxon>
        <taxon>Bivalvia</taxon>
        <taxon>Autobranchia</taxon>
        <taxon>Pteriomorphia</taxon>
        <taxon>Ostreida</taxon>
        <taxon>Ostreoidea</taxon>
        <taxon>Ostreidae</taxon>
        <taxon>Crassostrea</taxon>
    </lineage>
</organism>
<dbReference type="AlphaFoldDB" id="A0A8B8EC76"/>
<dbReference type="InterPro" id="IPR039847">
    <property type="entry name" value="Ubox5"/>
</dbReference>
<dbReference type="InterPro" id="IPR013083">
    <property type="entry name" value="Znf_RING/FYVE/PHD"/>
</dbReference>
<keyword evidence="1" id="KW-0479">Metal-binding</keyword>
<dbReference type="KEGG" id="cvn:111133842"/>
<feature type="domain" description="U-box" evidence="5">
    <location>
        <begin position="262"/>
        <end position="342"/>
    </location>
</feature>
<name>A0A8B8EC76_CRAVI</name>
<evidence type="ECO:0000256" key="3">
    <source>
        <dbReference type="ARBA" id="ARBA00022833"/>
    </source>
</evidence>
<protein>
    <submittedName>
        <fullName evidence="7">RING finger protein 37-like</fullName>
    </submittedName>
</protein>
<dbReference type="PANTHER" id="PTHR13492">
    <property type="entry name" value="RING FINGER PROTEIN 37"/>
    <property type="match status" value="1"/>
</dbReference>
<keyword evidence="6" id="KW-1185">Reference proteome</keyword>
<dbReference type="Pfam" id="PF04564">
    <property type="entry name" value="U-box"/>
    <property type="match status" value="1"/>
</dbReference>
<evidence type="ECO:0000313" key="6">
    <source>
        <dbReference type="Proteomes" id="UP000694844"/>
    </source>
</evidence>
<dbReference type="Pfam" id="PF19318">
    <property type="entry name" value="DUF5918"/>
    <property type="match status" value="1"/>
</dbReference>
<evidence type="ECO:0000256" key="2">
    <source>
        <dbReference type="ARBA" id="ARBA00022771"/>
    </source>
</evidence>
<gene>
    <name evidence="7" type="primary">LOC111133842</name>
</gene>
<evidence type="ECO:0000256" key="4">
    <source>
        <dbReference type="SAM" id="MobiDB-lite"/>
    </source>
</evidence>
<keyword evidence="3" id="KW-0862">Zinc</keyword>
<feature type="region of interest" description="Disordered" evidence="4">
    <location>
        <begin position="346"/>
        <end position="392"/>
    </location>
</feature>
<dbReference type="Proteomes" id="UP000694844">
    <property type="component" value="Chromosome 5"/>
</dbReference>
<dbReference type="InterPro" id="IPR003613">
    <property type="entry name" value="Ubox_domain"/>
</dbReference>
<dbReference type="InterPro" id="IPR039925">
    <property type="entry name" value="RNF37_RING-Ubox"/>
</dbReference>
<keyword evidence="2" id="KW-0863">Zinc-finger</keyword>
<evidence type="ECO:0000313" key="7">
    <source>
        <dbReference type="RefSeq" id="XP_022338242.1"/>
    </source>
</evidence>
<dbReference type="GO" id="GO:0000209">
    <property type="term" value="P:protein polyubiquitination"/>
    <property type="evidence" value="ECO:0007669"/>
    <property type="project" value="TreeGrafter"/>
</dbReference>
<dbReference type="RefSeq" id="XP_022338242.1">
    <property type="nucleotide sequence ID" value="XM_022482534.1"/>
</dbReference>
<dbReference type="PROSITE" id="PS00518">
    <property type="entry name" value="ZF_RING_1"/>
    <property type="match status" value="1"/>
</dbReference>
<dbReference type="OrthoDB" id="20295at2759"/>
<dbReference type="SUPFAM" id="SSF57850">
    <property type="entry name" value="RING/U-box"/>
    <property type="match status" value="2"/>
</dbReference>
<dbReference type="SMART" id="SM00504">
    <property type="entry name" value="Ubox"/>
    <property type="match status" value="1"/>
</dbReference>
<dbReference type="GO" id="GO:0031625">
    <property type="term" value="F:ubiquitin protein ligase binding"/>
    <property type="evidence" value="ECO:0007669"/>
    <property type="project" value="TreeGrafter"/>
</dbReference>
<dbReference type="GO" id="GO:0005634">
    <property type="term" value="C:nucleus"/>
    <property type="evidence" value="ECO:0007669"/>
    <property type="project" value="TreeGrafter"/>
</dbReference>
<dbReference type="InterPro" id="IPR017907">
    <property type="entry name" value="Znf_RING_CS"/>
</dbReference>
<accession>A0A8B8EC76</accession>
<evidence type="ECO:0000259" key="5">
    <source>
        <dbReference type="PROSITE" id="PS51698"/>
    </source>
</evidence>
<dbReference type="PROSITE" id="PS51698">
    <property type="entry name" value="U_BOX"/>
    <property type="match status" value="1"/>
</dbReference>
<dbReference type="CDD" id="cd16660">
    <property type="entry name" value="RING-Ubox_RNF37"/>
    <property type="match status" value="1"/>
</dbReference>
<dbReference type="GeneID" id="111133842"/>
<feature type="compositionally biased region" description="Basic and acidic residues" evidence="4">
    <location>
        <begin position="225"/>
        <end position="238"/>
    </location>
</feature>
<feature type="region of interest" description="Disordered" evidence="4">
    <location>
        <begin position="224"/>
        <end position="249"/>
    </location>
</feature>
<dbReference type="GO" id="GO:0008270">
    <property type="term" value="F:zinc ion binding"/>
    <property type="evidence" value="ECO:0007669"/>
    <property type="project" value="UniProtKB-KW"/>
</dbReference>